<keyword evidence="2" id="KW-1185">Reference proteome</keyword>
<gene>
    <name evidence="1" type="ORF">FRUB_00420</name>
</gene>
<comment type="caution">
    <text evidence="1">The sequence shown here is derived from an EMBL/GenBank/DDBJ whole genome shotgun (WGS) entry which is preliminary data.</text>
</comment>
<evidence type="ECO:0000313" key="2">
    <source>
        <dbReference type="Proteomes" id="UP000214646"/>
    </source>
</evidence>
<reference evidence="2" key="1">
    <citation type="submission" date="2017-06" db="EMBL/GenBank/DDBJ databases">
        <title>Genome analysis of Fimbriiglobus ruber SP5, the first member of the order Planctomycetales with confirmed chitinolytic capability.</title>
        <authorList>
            <person name="Ravin N.V."/>
            <person name="Rakitin A.L."/>
            <person name="Ivanova A.A."/>
            <person name="Beletsky A.V."/>
            <person name="Kulichevskaya I.S."/>
            <person name="Mardanov A.V."/>
            <person name="Dedysh S.N."/>
        </authorList>
    </citation>
    <scope>NUCLEOTIDE SEQUENCE [LARGE SCALE GENOMIC DNA]</scope>
    <source>
        <strain evidence="2">SP5</strain>
    </source>
</reference>
<dbReference type="Proteomes" id="UP000214646">
    <property type="component" value="Unassembled WGS sequence"/>
</dbReference>
<dbReference type="AlphaFoldDB" id="A0A225DZD6"/>
<dbReference type="EMBL" id="NIDE01000001">
    <property type="protein sequence ID" value="OWK46721.1"/>
    <property type="molecule type" value="Genomic_DNA"/>
</dbReference>
<evidence type="ECO:0000313" key="1">
    <source>
        <dbReference type="EMBL" id="OWK46721.1"/>
    </source>
</evidence>
<name>A0A225DZD6_9BACT</name>
<organism evidence="1 2">
    <name type="scientific">Fimbriiglobus ruber</name>
    <dbReference type="NCBI Taxonomy" id="1908690"/>
    <lineage>
        <taxon>Bacteria</taxon>
        <taxon>Pseudomonadati</taxon>
        <taxon>Planctomycetota</taxon>
        <taxon>Planctomycetia</taxon>
        <taxon>Gemmatales</taxon>
        <taxon>Gemmataceae</taxon>
        <taxon>Fimbriiglobus</taxon>
    </lineage>
</organism>
<protein>
    <submittedName>
        <fullName evidence="1">Uncharacterized protein</fullName>
    </submittedName>
</protein>
<accession>A0A225DZD6</accession>
<dbReference type="RefSeq" id="WP_088251916.1">
    <property type="nucleotide sequence ID" value="NZ_NIDE01000001.1"/>
</dbReference>
<sequence>MWDQPPGHPLRRMFAGITEHAFMATIGVADPPLIDYLSELLSRFVHSDSVFGLRGENGRRLSELTTMVIEAEKLPPEGRTRREYHRHIGDYALFWSGLFPESVNRLQARPCKDHVVNFTALGKRAYHIASTFEEDKYRDEAAIFRRLSEQFEMCAYGLREVRREWEELAHNTPPGTGLIG</sequence>
<dbReference type="OrthoDB" id="7061165at2"/>
<proteinExistence type="predicted"/>